<gene>
    <name evidence="3" type="ORF">EUTSA_v10009896mg</name>
</gene>
<sequence>MDCCISYTSKEILTRLPAKSLMRFKCVSKLWSSVISSRYFSNRFLTVPSPRLYICLWDKNDFRYISETLSLAPLDASPNPSSFVVDHDLTVPKRGGYILQNLRGFICFTYWKKPRIYNPATRKLVTLPGLKSNHIIVPPGEVLMDQYYFGYDPANDQFKVVACICIFSEEDFQVISSENWVLVLKRWR</sequence>
<evidence type="ECO:0000313" key="3">
    <source>
        <dbReference type="EMBL" id="ESQ35491.1"/>
    </source>
</evidence>
<dbReference type="KEGG" id="eus:EUTSA_v10009896mg"/>
<evidence type="ECO:0000313" key="4">
    <source>
        <dbReference type="Proteomes" id="UP000030689"/>
    </source>
</evidence>
<dbReference type="InterPro" id="IPR013187">
    <property type="entry name" value="F-box-assoc_dom_typ3"/>
</dbReference>
<dbReference type="Pfam" id="PF08268">
    <property type="entry name" value="FBA_3"/>
    <property type="match status" value="1"/>
</dbReference>
<proteinExistence type="predicted"/>
<dbReference type="OMA" id="PANDQFK"/>
<evidence type="ECO:0000259" key="1">
    <source>
        <dbReference type="Pfam" id="PF00646"/>
    </source>
</evidence>
<feature type="domain" description="F-box" evidence="1">
    <location>
        <begin position="10"/>
        <end position="40"/>
    </location>
</feature>
<dbReference type="Gramene" id="ESQ35491">
    <property type="protein sequence ID" value="ESQ35491"/>
    <property type="gene ID" value="EUTSA_v10009896mg"/>
</dbReference>
<reference evidence="3 4" key="1">
    <citation type="journal article" date="2013" name="Front. Plant Sci.">
        <title>The Reference Genome of the Halophytic Plant Eutrema salsugineum.</title>
        <authorList>
            <person name="Yang R."/>
            <person name="Jarvis D.E."/>
            <person name="Chen H."/>
            <person name="Beilstein M.A."/>
            <person name="Grimwood J."/>
            <person name="Jenkins J."/>
            <person name="Shu S."/>
            <person name="Prochnik S."/>
            <person name="Xin M."/>
            <person name="Ma C."/>
            <person name="Schmutz J."/>
            <person name="Wing R.A."/>
            <person name="Mitchell-Olds T."/>
            <person name="Schumaker K.S."/>
            <person name="Wang X."/>
        </authorList>
    </citation>
    <scope>NUCLEOTIDE SEQUENCE [LARGE SCALE GENOMIC DNA]</scope>
</reference>
<dbReference type="PANTHER" id="PTHR31111">
    <property type="entry name" value="BNAA05G37150D PROTEIN-RELATED"/>
    <property type="match status" value="1"/>
</dbReference>
<accession>V4MU96</accession>
<feature type="non-terminal residue" evidence="3">
    <location>
        <position position="188"/>
    </location>
</feature>
<dbReference type="NCBIfam" id="TIGR01640">
    <property type="entry name" value="F_box_assoc_1"/>
    <property type="match status" value="1"/>
</dbReference>
<dbReference type="InterPro" id="IPR036047">
    <property type="entry name" value="F-box-like_dom_sf"/>
</dbReference>
<dbReference type="InterPro" id="IPR001810">
    <property type="entry name" value="F-box_dom"/>
</dbReference>
<feature type="domain" description="F-box associated beta-propeller type 3" evidence="2">
    <location>
        <begin position="79"/>
        <end position="185"/>
    </location>
</feature>
<dbReference type="AlphaFoldDB" id="V4MU96"/>
<dbReference type="Pfam" id="PF00646">
    <property type="entry name" value="F-box"/>
    <property type="match status" value="1"/>
</dbReference>
<evidence type="ECO:0000259" key="2">
    <source>
        <dbReference type="Pfam" id="PF08268"/>
    </source>
</evidence>
<dbReference type="SUPFAM" id="SSF81383">
    <property type="entry name" value="F-box domain"/>
    <property type="match status" value="1"/>
</dbReference>
<dbReference type="Proteomes" id="UP000030689">
    <property type="component" value="Unassembled WGS sequence"/>
</dbReference>
<dbReference type="InterPro" id="IPR017451">
    <property type="entry name" value="F-box-assoc_interact_dom"/>
</dbReference>
<keyword evidence="4" id="KW-1185">Reference proteome</keyword>
<dbReference type="PANTHER" id="PTHR31111:SF33">
    <property type="entry name" value="F-BOX DOMAIN-CONTAINING PROTEIN"/>
    <property type="match status" value="1"/>
</dbReference>
<dbReference type="EMBL" id="KI517683">
    <property type="protein sequence ID" value="ESQ35491.1"/>
    <property type="molecule type" value="Genomic_DNA"/>
</dbReference>
<organism evidence="3 4">
    <name type="scientific">Eutrema salsugineum</name>
    <name type="common">Saltwater cress</name>
    <name type="synonym">Sisymbrium salsugineum</name>
    <dbReference type="NCBI Taxonomy" id="72664"/>
    <lineage>
        <taxon>Eukaryota</taxon>
        <taxon>Viridiplantae</taxon>
        <taxon>Streptophyta</taxon>
        <taxon>Embryophyta</taxon>
        <taxon>Tracheophyta</taxon>
        <taxon>Spermatophyta</taxon>
        <taxon>Magnoliopsida</taxon>
        <taxon>eudicotyledons</taxon>
        <taxon>Gunneridae</taxon>
        <taxon>Pentapetalae</taxon>
        <taxon>rosids</taxon>
        <taxon>malvids</taxon>
        <taxon>Brassicales</taxon>
        <taxon>Brassicaceae</taxon>
        <taxon>Eutremeae</taxon>
        <taxon>Eutrema</taxon>
    </lineage>
</organism>
<name>V4MU96_EUTSA</name>
<protein>
    <submittedName>
        <fullName evidence="3">Uncharacterized protein</fullName>
    </submittedName>
</protein>